<evidence type="ECO:0000256" key="1">
    <source>
        <dbReference type="ARBA" id="ARBA00023015"/>
    </source>
</evidence>
<dbReference type="InterPro" id="IPR036388">
    <property type="entry name" value="WH-like_DNA-bd_sf"/>
</dbReference>
<evidence type="ECO:0000256" key="3">
    <source>
        <dbReference type="ARBA" id="ARBA00023163"/>
    </source>
</evidence>
<gene>
    <name evidence="5" type="ORF">FHS44_001015</name>
</gene>
<dbReference type="PROSITE" id="PS50995">
    <property type="entry name" value="HTH_MARR_2"/>
    <property type="match status" value="1"/>
</dbReference>
<keyword evidence="1" id="KW-0805">Transcription regulation</keyword>
<dbReference type="PRINTS" id="PR00598">
    <property type="entry name" value="HTHMARR"/>
</dbReference>
<organism evidence="5 6">
    <name type="scientific">Streptosporangium saharense</name>
    <dbReference type="NCBI Taxonomy" id="1706840"/>
    <lineage>
        <taxon>Bacteria</taxon>
        <taxon>Bacillati</taxon>
        <taxon>Actinomycetota</taxon>
        <taxon>Actinomycetes</taxon>
        <taxon>Streptosporangiales</taxon>
        <taxon>Streptosporangiaceae</taxon>
        <taxon>Streptosporangium</taxon>
    </lineage>
</organism>
<dbReference type="PANTHER" id="PTHR42756:SF1">
    <property type="entry name" value="TRANSCRIPTIONAL REPRESSOR OF EMRAB OPERON"/>
    <property type="match status" value="1"/>
</dbReference>
<dbReference type="PROSITE" id="PS01117">
    <property type="entry name" value="HTH_MARR_1"/>
    <property type="match status" value="1"/>
</dbReference>
<proteinExistence type="predicted"/>
<dbReference type="InterPro" id="IPR036390">
    <property type="entry name" value="WH_DNA-bd_sf"/>
</dbReference>
<sequence length="172" mass="18874">MTLPRLDEELTRVEAWDESPDSLNCLMVQATRGHRTLLASLLAEIDLYPGQERALTLLWELGPQPQNVLAKHIGIDMSTMTKTLQRLERSGFVSRAPSPANRRVSIVSSTPKGDALRPEVERALAEVHRRMTKGLNSTQAGELAFLLSVVRDNLCGEGTCETSSCATGDDLC</sequence>
<dbReference type="PANTHER" id="PTHR42756">
    <property type="entry name" value="TRANSCRIPTIONAL REGULATOR, MARR"/>
    <property type="match status" value="1"/>
</dbReference>
<dbReference type="InterPro" id="IPR000835">
    <property type="entry name" value="HTH_MarR-typ"/>
</dbReference>
<dbReference type="Proteomes" id="UP000552644">
    <property type="component" value="Unassembled WGS sequence"/>
</dbReference>
<dbReference type="GO" id="GO:0003700">
    <property type="term" value="F:DNA-binding transcription factor activity"/>
    <property type="evidence" value="ECO:0007669"/>
    <property type="project" value="InterPro"/>
</dbReference>
<evidence type="ECO:0000313" key="5">
    <source>
        <dbReference type="EMBL" id="MBB4913943.1"/>
    </source>
</evidence>
<evidence type="ECO:0000256" key="2">
    <source>
        <dbReference type="ARBA" id="ARBA00023125"/>
    </source>
</evidence>
<keyword evidence="6" id="KW-1185">Reference proteome</keyword>
<keyword evidence="2 5" id="KW-0238">DNA-binding</keyword>
<dbReference type="AlphaFoldDB" id="A0A7W7QI76"/>
<evidence type="ECO:0000313" key="6">
    <source>
        <dbReference type="Proteomes" id="UP000552644"/>
    </source>
</evidence>
<dbReference type="SUPFAM" id="SSF46785">
    <property type="entry name" value="Winged helix' DNA-binding domain"/>
    <property type="match status" value="1"/>
</dbReference>
<dbReference type="Pfam" id="PF01047">
    <property type="entry name" value="MarR"/>
    <property type="match status" value="1"/>
</dbReference>
<keyword evidence="3" id="KW-0804">Transcription</keyword>
<reference evidence="5 6" key="1">
    <citation type="submission" date="2020-08" db="EMBL/GenBank/DDBJ databases">
        <title>Genomic Encyclopedia of Type Strains, Phase III (KMG-III): the genomes of soil and plant-associated and newly described type strains.</title>
        <authorList>
            <person name="Whitman W."/>
        </authorList>
    </citation>
    <scope>NUCLEOTIDE SEQUENCE [LARGE SCALE GENOMIC DNA]</scope>
    <source>
        <strain evidence="5 6">CECT 8840</strain>
    </source>
</reference>
<accession>A0A7W7QI76</accession>
<dbReference type="InterPro" id="IPR023187">
    <property type="entry name" value="Tscrpt_reg_MarR-type_CS"/>
</dbReference>
<name>A0A7W7QI76_9ACTN</name>
<evidence type="ECO:0000259" key="4">
    <source>
        <dbReference type="PROSITE" id="PS50995"/>
    </source>
</evidence>
<dbReference type="Gene3D" id="1.10.10.10">
    <property type="entry name" value="Winged helix-like DNA-binding domain superfamily/Winged helix DNA-binding domain"/>
    <property type="match status" value="1"/>
</dbReference>
<feature type="domain" description="HTH marR-type" evidence="4">
    <location>
        <begin position="20"/>
        <end position="152"/>
    </location>
</feature>
<comment type="caution">
    <text evidence="5">The sequence shown here is derived from an EMBL/GenBank/DDBJ whole genome shotgun (WGS) entry which is preliminary data.</text>
</comment>
<dbReference type="EMBL" id="JACHJP010000001">
    <property type="protein sequence ID" value="MBB4913943.1"/>
    <property type="molecule type" value="Genomic_DNA"/>
</dbReference>
<dbReference type="GO" id="GO:0003677">
    <property type="term" value="F:DNA binding"/>
    <property type="evidence" value="ECO:0007669"/>
    <property type="project" value="UniProtKB-KW"/>
</dbReference>
<protein>
    <submittedName>
        <fullName evidence="5">DNA-binding MarR family transcriptional regulator</fullName>
    </submittedName>
</protein>
<dbReference type="RefSeq" id="WP_184712654.1">
    <property type="nucleotide sequence ID" value="NZ_JACHJP010000001.1"/>
</dbReference>
<dbReference type="SMART" id="SM00347">
    <property type="entry name" value="HTH_MARR"/>
    <property type="match status" value="1"/>
</dbReference>